<dbReference type="KEGG" id="vg:15012400"/>
<accession>M4PQL4</accession>
<dbReference type="Pfam" id="PF07486">
    <property type="entry name" value="Hydrolase_2"/>
    <property type="match status" value="1"/>
</dbReference>
<reference evidence="2 3" key="1">
    <citation type="journal article" date="2014" name="Genome Announc.">
        <title>Genome Sequence of the Sulfitobacter sp. Strain 2047-Infecting Lytic Phage {Phi}CB2047-B.</title>
        <authorList>
            <person name="Ankrah N.Y."/>
            <person name="Budinoff C.R."/>
            <person name="Wilson W.H."/>
            <person name="Wilhelm S.W."/>
            <person name="Buchan A."/>
        </authorList>
    </citation>
    <scope>NUCLEOTIDE SEQUENCE [LARGE SCALE GENOMIC DNA]</scope>
    <source>
        <strain evidence="3">phiCB2047-B</strain>
    </source>
</reference>
<dbReference type="Gene3D" id="1.10.10.2520">
    <property type="entry name" value="Cell wall hydrolase SleB, domain 1"/>
    <property type="match status" value="1"/>
</dbReference>
<feature type="domain" description="Cell wall hydrolase SleB" evidence="1">
    <location>
        <begin position="192"/>
        <end position="300"/>
    </location>
</feature>
<evidence type="ECO:0000313" key="3">
    <source>
        <dbReference type="Proteomes" id="UP000207593"/>
    </source>
</evidence>
<proteinExistence type="predicted"/>
<dbReference type="InterPro" id="IPR011105">
    <property type="entry name" value="Cell_wall_hydrolase_SleB"/>
</dbReference>
<keyword evidence="3" id="KW-1185">Reference proteome</keyword>
<organism evidence="2 3">
    <name type="scientific">Sulfitobacter phage phiCB2047-B</name>
    <dbReference type="NCBI Taxonomy" id="754046"/>
    <lineage>
        <taxon>Viruses</taxon>
        <taxon>Duplodnaviria</taxon>
        <taxon>Heunggongvirae</taxon>
        <taxon>Uroviricota</taxon>
        <taxon>Caudoviricetes</taxon>
        <taxon>Schitoviridae</taxon>
        <taxon>Rhodovirinae</taxon>
        <taxon>Raunefjordenvirus</taxon>
        <taxon>Raunefjordenvirus CB2047B</taxon>
    </lineage>
</organism>
<dbReference type="Proteomes" id="UP000207593">
    <property type="component" value="Segment"/>
</dbReference>
<dbReference type="GO" id="GO:0016787">
    <property type="term" value="F:hydrolase activity"/>
    <property type="evidence" value="ECO:0007669"/>
    <property type="project" value="InterPro"/>
</dbReference>
<evidence type="ECO:0000259" key="1">
    <source>
        <dbReference type="Pfam" id="PF07486"/>
    </source>
</evidence>
<gene>
    <name evidence="2" type="ORF">SUFG_00018</name>
</gene>
<dbReference type="InterPro" id="IPR042047">
    <property type="entry name" value="SleB_dom1"/>
</dbReference>
<protein>
    <recommendedName>
        <fullName evidence="1">Cell wall hydrolase SleB domain-containing protein</fullName>
    </recommendedName>
</protein>
<evidence type="ECO:0000313" key="2">
    <source>
        <dbReference type="EMBL" id="AGH07390.1"/>
    </source>
</evidence>
<dbReference type="EMBL" id="HQ317387">
    <property type="protein sequence ID" value="AGH07390.1"/>
    <property type="molecule type" value="Genomic_DNA"/>
</dbReference>
<name>M4PQL4_9CAUD</name>
<dbReference type="RefSeq" id="YP_007675806.1">
    <property type="nucleotide sequence ID" value="NC_020862.2"/>
</dbReference>
<dbReference type="GeneID" id="15012400"/>
<sequence length="373" mass="39936">MADRRLVWNNLQAPDLSAASAALARANQSFNTSMDTGASILAKYGAGQQEKADNEIISELAGLKDESQYDSWIDGGALQGRNLSSGMRDHLLSMRSNFISDEGVRADTRGTNARTANTRATMGINQAREARSAADYLDMTKQRDFLRENAGAAMDAQNFNSQYGNVVGGIQEQTTSNTRLMLARTLQAEAQSEGYQGMVDVGSVIRNRAASGRFGEGIEGVIMKDGQFSAWNGVTGYAGGEQGQDMNFEPSEDALRAADTILSGQYEDQTGGATHYVNKNISQPAWANNGTFKQRGNHWFGDGDGAGAVNGNTGPIAGSTPVTRTTTRSTPTQDYQQALVASGLFSPSEIDQKCHSLTKLVMNVSKTLLIKSS</sequence>